<dbReference type="Proteomes" id="UP000603904">
    <property type="component" value="Unassembled WGS sequence"/>
</dbReference>
<protein>
    <recommendedName>
        <fullName evidence="3">SMI1/KNR4 family protein</fullName>
    </recommendedName>
</protein>
<evidence type="ECO:0000313" key="1">
    <source>
        <dbReference type="EMBL" id="GIH37515.1"/>
    </source>
</evidence>
<evidence type="ECO:0008006" key="3">
    <source>
        <dbReference type="Google" id="ProtNLM"/>
    </source>
</evidence>
<dbReference type="RefSeq" id="WP_204055271.1">
    <property type="nucleotide sequence ID" value="NZ_BAAAGP010000001.1"/>
</dbReference>
<comment type="caution">
    <text evidence="1">The sequence shown here is derived from an EMBL/GenBank/DDBJ whole genome shotgun (WGS) entry which is preliminary data.</text>
</comment>
<evidence type="ECO:0000313" key="2">
    <source>
        <dbReference type="Proteomes" id="UP000603904"/>
    </source>
</evidence>
<dbReference type="PANTHER" id="PTHR32011:SF2">
    <property type="entry name" value="OS08G0472400 PROTEIN"/>
    <property type="match status" value="1"/>
</dbReference>
<dbReference type="EMBL" id="BOOC01000002">
    <property type="protein sequence ID" value="GIH37515.1"/>
    <property type="molecule type" value="Genomic_DNA"/>
</dbReference>
<organism evidence="1 2">
    <name type="scientific">Microbispora corallina</name>
    <dbReference type="NCBI Taxonomy" id="83302"/>
    <lineage>
        <taxon>Bacteria</taxon>
        <taxon>Bacillati</taxon>
        <taxon>Actinomycetota</taxon>
        <taxon>Actinomycetes</taxon>
        <taxon>Streptosporangiales</taxon>
        <taxon>Streptosporangiaceae</taxon>
        <taxon>Microbispora</taxon>
    </lineage>
</organism>
<proteinExistence type="predicted"/>
<sequence length="199" mass="23108">MISEEGSRLGAAAARRLAQLACCEIEEGLSEAEFARIEHEYGFEFADDHRAFLAAGLPVRQPREEGQTWENPWPDWRNSDPEALREHVEWPVDYLLWDVEHGHWRSSWGKRPNDPLEAVEVARVRLANVPRMVPVYAHRFLPAGRGTFGHPVLSMRGTDTIYYGTDLLDYIDQEFRDPRPEHAETWQPHATVSFWRDYP</sequence>
<name>A0ABQ4FRS2_9ACTN</name>
<gene>
    <name evidence="1" type="ORF">Mco01_05150</name>
</gene>
<dbReference type="PANTHER" id="PTHR32011">
    <property type="entry name" value="OS08G0472400 PROTEIN"/>
    <property type="match status" value="1"/>
</dbReference>
<keyword evidence="2" id="KW-1185">Reference proteome</keyword>
<reference evidence="1 2" key="1">
    <citation type="submission" date="2021-01" db="EMBL/GenBank/DDBJ databases">
        <title>Whole genome shotgun sequence of Microbispora corallina NBRC 16416.</title>
        <authorList>
            <person name="Komaki H."/>
            <person name="Tamura T."/>
        </authorList>
    </citation>
    <scope>NUCLEOTIDE SEQUENCE [LARGE SCALE GENOMIC DNA]</scope>
    <source>
        <strain evidence="1 2">NBRC 16416</strain>
    </source>
</reference>
<accession>A0ABQ4FRS2</accession>